<comment type="caution">
    <text evidence="4">The sequence shown here is derived from an EMBL/GenBank/DDBJ whole genome shotgun (WGS) entry which is preliminary data.</text>
</comment>
<feature type="compositionally biased region" description="Acidic residues" evidence="1">
    <location>
        <begin position="68"/>
        <end position="88"/>
    </location>
</feature>
<keyword evidence="5" id="KW-1185">Reference proteome</keyword>
<evidence type="ECO:0000256" key="2">
    <source>
        <dbReference type="SAM" id="Phobius"/>
    </source>
</evidence>
<accession>A0A2G8JPQ8</accession>
<feature type="compositionally biased region" description="Acidic residues" evidence="1">
    <location>
        <begin position="49"/>
        <end position="59"/>
    </location>
</feature>
<evidence type="ECO:0000259" key="3">
    <source>
        <dbReference type="Pfam" id="PF01145"/>
    </source>
</evidence>
<feature type="transmembrane region" description="Helical" evidence="2">
    <location>
        <begin position="12"/>
        <end position="32"/>
    </location>
</feature>
<evidence type="ECO:0000313" key="5">
    <source>
        <dbReference type="Proteomes" id="UP000230750"/>
    </source>
</evidence>
<keyword evidence="2" id="KW-0812">Transmembrane</keyword>
<feature type="domain" description="Band 7" evidence="3">
    <location>
        <begin position="342"/>
        <end position="452"/>
    </location>
</feature>
<feature type="transmembrane region" description="Helical" evidence="2">
    <location>
        <begin position="297"/>
        <end position="317"/>
    </location>
</feature>
<organism evidence="4 5">
    <name type="scientific">Stichopus japonicus</name>
    <name type="common">Sea cucumber</name>
    <dbReference type="NCBI Taxonomy" id="307972"/>
    <lineage>
        <taxon>Eukaryota</taxon>
        <taxon>Metazoa</taxon>
        <taxon>Echinodermata</taxon>
        <taxon>Eleutherozoa</taxon>
        <taxon>Echinozoa</taxon>
        <taxon>Holothuroidea</taxon>
        <taxon>Aspidochirotacea</taxon>
        <taxon>Aspidochirotida</taxon>
        <taxon>Stichopodidae</taxon>
        <taxon>Apostichopus</taxon>
    </lineage>
</organism>
<feature type="non-terminal residue" evidence="4">
    <location>
        <position position="1"/>
    </location>
</feature>
<dbReference type="Pfam" id="PF01145">
    <property type="entry name" value="Band_7"/>
    <property type="match status" value="1"/>
</dbReference>
<evidence type="ECO:0000313" key="4">
    <source>
        <dbReference type="EMBL" id="PIK37709.1"/>
    </source>
</evidence>
<proteinExistence type="predicted"/>
<feature type="region of interest" description="Disordered" evidence="1">
    <location>
        <begin position="40"/>
        <end position="272"/>
    </location>
</feature>
<keyword evidence="2" id="KW-1133">Transmembrane helix</keyword>
<dbReference type="InterPro" id="IPR001107">
    <property type="entry name" value="Band_7"/>
</dbReference>
<gene>
    <name evidence="4" type="ORF">BSL78_25458</name>
</gene>
<dbReference type="Proteomes" id="UP000230750">
    <property type="component" value="Unassembled WGS sequence"/>
</dbReference>
<keyword evidence="2" id="KW-0472">Membrane</keyword>
<feature type="compositionally biased region" description="Polar residues" evidence="1">
    <location>
        <begin position="130"/>
        <end position="143"/>
    </location>
</feature>
<dbReference type="OrthoDB" id="5986675at2759"/>
<dbReference type="AlphaFoldDB" id="A0A2G8JPQ8"/>
<dbReference type="EMBL" id="MRZV01001464">
    <property type="protein sequence ID" value="PIK37709.1"/>
    <property type="molecule type" value="Genomic_DNA"/>
</dbReference>
<feature type="compositionally biased region" description="Basic and acidic residues" evidence="1">
    <location>
        <begin position="229"/>
        <end position="239"/>
    </location>
</feature>
<name>A0A2G8JPQ8_STIJA</name>
<protein>
    <recommendedName>
        <fullName evidence="3">Band 7 domain-containing protein</fullName>
    </recommendedName>
</protein>
<reference evidence="4 5" key="1">
    <citation type="journal article" date="2017" name="PLoS Biol.">
        <title>The sea cucumber genome provides insights into morphological evolution and visceral regeneration.</title>
        <authorList>
            <person name="Zhang X."/>
            <person name="Sun L."/>
            <person name="Yuan J."/>
            <person name="Sun Y."/>
            <person name="Gao Y."/>
            <person name="Zhang L."/>
            <person name="Li S."/>
            <person name="Dai H."/>
            <person name="Hamel J.F."/>
            <person name="Liu C."/>
            <person name="Yu Y."/>
            <person name="Liu S."/>
            <person name="Lin W."/>
            <person name="Guo K."/>
            <person name="Jin S."/>
            <person name="Xu P."/>
            <person name="Storey K.B."/>
            <person name="Huan P."/>
            <person name="Zhang T."/>
            <person name="Zhou Y."/>
            <person name="Zhang J."/>
            <person name="Lin C."/>
            <person name="Li X."/>
            <person name="Xing L."/>
            <person name="Huo D."/>
            <person name="Sun M."/>
            <person name="Wang L."/>
            <person name="Mercier A."/>
            <person name="Li F."/>
            <person name="Yang H."/>
            <person name="Xiang J."/>
        </authorList>
    </citation>
    <scope>NUCLEOTIDE SEQUENCE [LARGE SCALE GENOMIC DNA]</scope>
    <source>
        <strain evidence="4">Shaxun</strain>
        <tissue evidence="4">Muscle</tissue>
    </source>
</reference>
<evidence type="ECO:0000256" key="1">
    <source>
        <dbReference type="SAM" id="MobiDB-lite"/>
    </source>
</evidence>
<sequence length="621" mass="68611">HKPLVSIQLGSSLVLACFICDISTITSFIMMLKGSSHSGYQAARQDSSSGEDSEGEEETFLGVSQEDPREEEEEPSEEPSEEQSEEPSDVSPSRVSVNLEMTSVHPGSLSAMDEPPGSPSEGIPLETIHDSSVQSSNIQTSDNEVTEETPIQVLSPSELDEDNRQGEEEEVDVAPPSYDVVKGKAGAPPDYAAATRDEGASEARGALQDTSASAASSGPPLELSVMGEDDGRPRSREAWVAEDDGTNVQNAANEDIEARETDDVDESEDGDVPRFIPDPLRPAFRQVRMFRPGVKTALTTLINFCIALFLLLIILSIQKLDYTQMGFKMKRVSHFVYFMDDVFEAGRYFIGPSNIFKPYSAVAHTMEFEDIRIYTTDPLRISFRCHFHFFLKKSELGLLEEELDRYYLETINKTSISVIKNSASQFSVDQFLTQRAVIESFVHQSLREALEGTCCVTRSQCQDFTSCHACYAATGTNCSKGLHIEVPFFNLLFVDLPDAVLSRKQQVLITALGGEEEVFHQTAALTRKYTEKLVQDIRNEAAFVSANGTAYASVIRVKANAEAKAVINLANSQGLTGMYSNLSITEEDHKASVHWLRTLRNQDNLITGMNFEEYIKLTTGN</sequence>